<dbReference type="PANTHER" id="PTHR33677:SF3">
    <property type="entry name" value="COPPER-SENSING TRANSCRIPTIONAL REPRESSOR RICR"/>
    <property type="match status" value="1"/>
</dbReference>
<dbReference type="GO" id="GO:0045892">
    <property type="term" value="P:negative regulation of DNA-templated transcription"/>
    <property type="evidence" value="ECO:0007669"/>
    <property type="project" value="UniProtKB-ARBA"/>
</dbReference>
<gene>
    <name evidence="3" type="ORF">EKI59_06255</name>
</gene>
<dbReference type="EMBL" id="RXIR01000011">
    <property type="protein sequence ID" value="TVS28569.1"/>
    <property type="molecule type" value="Genomic_DNA"/>
</dbReference>
<dbReference type="RefSeq" id="WP_144773151.1">
    <property type="nucleotide sequence ID" value="NZ_JALXLI010000012.1"/>
</dbReference>
<dbReference type="OrthoDB" id="9811244at2"/>
<dbReference type="Gene3D" id="1.20.58.1000">
    <property type="entry name" value="Metal-sensitive repressor, helix protomer"/>
    <property type="match status" value="1"/>
</dbReference>
<dbReference type="InterPro" id="IPR038390">
    <property type="entry name" value="Metal_Tscrpt_repr_sf"/>
</dbReference>
<dbReference type="CDD" id="cd10148">
    <property type="entry name" value="CsoR-like_DUF156"/>
    <property type="match status" value="1"/>
</dbReference>
<dbReference type="PANTHER" id="PTHR33677">
    <property type="entry name" value="TRANSCRIPTIONAL REPRESSOR FRMR-RELATED"/>
    <property type="match status" value="1"/>
</dbReference>
<evidence type="ECO:0000256" key="2">
    <source>
        <dbReference type="ARBA" id="ARBA00023008"/>
    </source>
</evidence>
<dbReference type="GO" id="GO:0046872">
    <property type="term" value="F:metal ion binding"/>
    <property type="evidence" value="ECO:0007669"/>
    <property type="project" value="InterPro"/>
</dbReference>
<evidence type="ECO:0000313" key="3">
    <source>
        <dbReference type="EMBL" id="TVS28569.1"/>
    </source>
</evidence>
<name>A0A6C1TXK0_9CORY</name>
<reference evidence="3 4" key="1">
    <citation type="submission" date="2018-12" db="EMBL/GenBank/DDBJ databases">
        <title>Corynebacterium sanguinis sp. nov., a clinically-associated and environmental corynebacterium.</title>
        <authorList>
            <person name="Gonzales-Siles L."/>
            <person name="Jaen-Luchoro D."/>
            <person name="Cardew S."/>
            <person name="Inganas E."/>
            <person name="Ohlen M."/>
            <person name="Jensie-Markopolous S."/>
            <person name="Pinyeiro-Iglesias B."/>
            <person name="Molin K."/>
            <person name="Skovbjerg S."/>
            <person name="Svensson-Stadler L."/>
            <person name="Funke G."/>
            <person name="Moore E.R.B."/>
        </authorList>
    </citation>
    <scope>NUCLEOTIDE SEQUENCE [LARGE SCALE GENOMIC DNA]</scope>
    <source>
        <strain evidence="3 4">58734</strain>
    </source>
</reference>
<dbReference type="AlphaFoldDB" id="A0A6C1TXK0"/>
<proteinExistence type="inferred from homology"/>
<sequence length="109" mass="11878">MTTPAAEHNHGYSHDRDRYSARLKRIEGQVRGLQRMIESDQYCIDILTQISAITSALENVGLSLLDEHLKHCVAGAVTGASASGDQVVADAVDAKVEEAMKAIRRMVKS</sequence>
<protein>
    <submittedName>
        <fullName evidence="3">Transcriptional regulator</fullName>
    </submittedName>
</protein>
<comment type="caution">
    <text evidence="3">The sequence shown here is derived from an EMBL/GenBank/DDBJ whole genome shotgun (WGS) entry which is preliminary data.</text>
</comment>
<organism evidence="3 4">
    <name type="scientific">Corynebacterium sanguinis</name>
    <dbReference type="NCBI Taxonomy" id="2594913"/>
    <lineage>
        <taxon>Bacteria</taxon>
        <taxon>Bacillati</taxon>
        <taxon>Actinomycetota</taxon>
        <taxon>Actinomycetes</taxon>
        <taxon>Mycobacteriales</taxon>
        <taxon>Corynebacteriaceae</taxon>
        <taxon>Corynebacterium</taxon>
    </lineage>
</organism>
<evidence type="ECO:0000313" key="4">
    <source>
        <dbReference type="Proteomes" id="UP000336646"/>
    </source>
</evidence>
<dbReference type="Pfam" id="PF02583">
    <property type="entry name" value="Trns_repr_metal"/>
    <property type="match status" value="1"/>
</dbReference>
<dbReference type="GO" id="GO:0003677">
    <property type="term" value="F:DNA binding"/>
    <property type="evidence" value="ECO:0007669"/>
    <property type="project" value="InterPro"/>
</dbReference>
<accession>A0A6C1TXK0</accession>
<evidence type="ECO:0000256" key="1">
    <source>
        <dbReference type="ARBA" id="ARBA00005428"/>
    </source>
</evidence>
<keyword evidence="2" id="KW-0186">Copper</keyword>
<dbReference type="Proteomes" id="UP000336646">
    <property type="component" value="Unassembled WGS sequence"/>
</dbReference>
<dbReference type="InterPro" id="IPR003735">
    <property type="entry name" value="Metal_Tscrpt_repr"/>
</dbReference>
<comment type="similarity">
    <text evidence="1">Belongs to the CsoR family.</text>
</comment>